<gene>
    <name evidence="3" type="ORF">NCTC10112_00489</name>
</gene>
<name>A0A448ZXC7_METOS</name>
<accession>A0A448ZXC7</accession>
<keyword evidence="2" id="KW-1133">Transmembrane helix</keyword>
<evidence type="ECO:0000256" key="2">
    <source>
        <dbReference type="SAM" id="Phobius"/>
    </source>
</evidence>
<dbReference type="AlphaFoldDB" id="A0A448ZXC7"/>
<feature type="transmembrane region" description="Helical" evidence="2">
    <location>
        <begin position="66"/>
        <end position="88"/>
    </location>
</feature>
<evidence type="ECO:0000313" key="4">
    <source>
        <dbReference type="Proteomes" id="UP000290482"/>
    </source>
</evidence>
<keyword evidence="2" id="KW-0472">Membrane</keyword>
<evidence type="ECO:0000256" key="1">
    <source>
        <dbReference type="SAM" id="MobiDB-lite"/>
    </source>
</evidence>
<keyword evidence="2" id="KW-0812">Transmembrane</keyword>
<dbReference type="Proteomes" id="UP000290482">
    <property type="component" value="Chromosome"/>
</dbReference>
<feature type="transmembrane region" description="Helical" evidence="2">
    <location>
        <begin position="12"/>
        <end position="34"/>
    </location>
</feature>
<reference evidence="3 4" key="1">
    <citation type="submission" date="2019-01" db="EMBL/GenBank/DDBJ databases">
        <authorList>
            <consortium name="Pathogen Informatics"/>
        </authorList>
    </citation>
    <scope>NUCLEOTIDE SEQUENCE [LARGE SCALE GENOMIC DNA]</scope>
    <source>
        <strain evidence="3 4">NCTC10112</strain>
    </source>
</reference>
<dbReference type="EMBL" id="LR214940">
    <property type="protein sequence ID" value="VEU55902.1"/>
    <property type="molecule type" value="Genomic_DNA"/>
</dbReference>
<dbReference type="RefSeq" id="WP_022936124.1">
    <property type="nucleotide sequence ID" value="NZ_LR214940.1"/>
</dbReference>
<organism evidence="3 4">
    <name type="scientific">Metamycoplasma orale</name>
    <name type="common">Mycoplasma orale</name>
    <dbReference type="NCBI Taxonomy" id="2121"/>
    <lineage>
        <taxon>Bacteria</taxon>
        <taxon>Bacillati</taxon>
        <taxon>Mycoplasmatota</taxon>
        <taxon>Mycoplasmoidales</taxon>
        <taxon>Metamycoplasmataceae</taxon>
        <taxon>Metamycoplasma</taxon>
    </lineage>
</organism>
<sequence>MDTQKKQIKGLATTGIVLTAISMYFSIRLLFILINSVWSLVEVKNSGGLTDDEFITEILKLISQNAFRLTILSLVAIASFVIIILLAVKTTNSTNKILYIVGIFVNLCAFIACILELVNLNKKNINQSPNSQQIPNNYPTNSSSNDSNPQNPHDYK</sequence>
<feature type="transmembrane region" description="Helical" evidence="2">
    <location>
        <begin position="97"/>
        <end position="118"/>
    </location>
</feature>
<evidence type="ECO:0000313" key="3">
    <source>
        <dbReference type="EMBL" id="VEU55902.1"/>
    </source>
</evidence>
<dbReference type="KEGG" id="mob:NCTC10112_00489"/>
<proteinExistence type="predicted"/>
<protein>
    <submittedName>
        <fullName evidence="3">Uncharacterized protein</fullName>
    </submittedName>
</protein>
<feature type="region of interest" description="Disordered" evidence="1">
    <location>
        <begin position="129"/>
        <end position="156"/>
    </location>
</feature>
<keyword evidence="4" id="KW-1185">Reference proteome</keyword>